<gene>
    <name evidence="1" type="ORF">CDAR_232321</name>
</gene>
<evidence type="ECO:0000313" key="1">
    <source>
        <dbReference type="EMBL" id="GIY78001.1"/>
    </source>
</evidence>
<organism evidence="1 2">
    <name type="scientific">Caerostris darwini</name>
    <dbReference type="NCBI Taxonomy" id="1538125"/>
    <lineage>
        <taxon>Eukaryota</taxon>
        <taxon>Metazoa</taxon>
        <taxon>Ecdysozoa</taxon>
        <taxon>Arthropoda</taxon>
        <taxon>Chelicerata</taxon>
        <taxon>Arachnida</taxon>
        <taxon>Araneae</taxon>
        <taxon>Araneomorphae</taxon>
        <taxon>Entelegynae</taxon>
        <taxon>Araneoidea</taxon>
        <taxon>Araneidae</taxon>
        <taxon>Caerostris</taxon>
    </lineage>
</organism>
<sequence length="162" mass="18316">MTNVPEVSCVLRSAPKIDHSGGEVTRLRHLSNVNLAMGPSCRMGIINDATSRICADKSSEPLIGYLVNSVSRHWRFRKQEDFAANWGKRCQYFVALKTMENRASIIPCPVTPNYRLLYDECPRSVLCPSISPEDRSFRWESDKSVPFVKCKSRGWSFLSEGA</sequence>
<proteinExistence type="predicted"/>
<accession>A0AAV4W7T4</accession>
<keyword evidence="2" id="KW-1185">Reference proteome</keyword>
<protein>
    <submittedName>
        <fullName evidence="1">Uncharacterized protein</fullName>
    </submittedName>
</protein>
<evidence type="ECO:0000313" key="2">
    <source>
        <dbReference type="Proteomes" id="UP001054837"/>
    </source>
</evidence>
<dbReference type="AlphaFoldDB" id="A0AAV4W7T4"/>
<dbReference type="Proteomes" id="UP001054837">
    <property type="component" value="Unassembled WGS sequence"/>
</dbReference>
<reference evidence="1 2" key="1">
    <citation type="submission" date="2021-06" db="EMBL/GenBank/DDBJ databases">
        <title>Caerostris darwini draft genome.</title>
        <authorList>
            <person name="Kono N."/>
            <person name="Arakawa K."/>
        </authorList>
    </citation>
    <scope>NUCLEOTIDE SEQUENCE [LARGE SCALE GENOMIC DNA]</scope>
</reference>
<dbReference type="EMBL" id="BPLQ01014199">
    <property type="protein sequence ID" value="GIY78001.1"/>
    <property type="molecule type" value="Genomic_DNA"/>
</dbReference>
<comment type="caution">
    <text evidence="1">The sequence shown here is derived from an EMBL/GenBank/DDBJ whole genome shotgun (WGS) entry which is preliminary data.</text>
</comment>
<name>A0AAV4W7T4_9ARAC</name>